<gene>
    <name evidence="1" type="ORF">COY32_01715</name>
</gene>
<evidence type="ECO:0000313" key="2">
    <source>
        <dbReference type="Proteomes" id="UP000228920"/>
    </source>
</evidence>
<evidence type="ECO:0000313" key="1">
    <source>
        <dbReference type="EMBL" id="PIZ47439.1"/>
    </source>
</evidence>
<protein>
    <recommendedName>
        <fullName evidence="3">Nucleotidyl transferase AbiEii/AbiGii toxin family protein</fullName>
    </recommendedName>
</protein>
<evidence type="ECO:0008006" key="3">
    <source>
        <dbReference type="Google" id="ProtNLM"/>
    </source>
</evidence>
<reference evidence="2" key="1">
    <citation type="submission" date="2017-09" db="EMBL/GenBank/DDBJ databases">
        <title>Depth-based differentiation of microbial function through sediment-hosted aquifers and enrichment of novel symbionts in the deep terrestrial subsurface.</title>
        <authorList>
            <person name="Probst A.J."/>
            <person name="Ladd B."/>
            <person name="Jarett J.K."/>
            <person name="Geller-Mcgrath D.E."/>
            <person name="Sieber C.M.K."/>
            <person name="Emerson J.B."/>
            <person name="Anantharaman K."/>
            <person name="Thomas B.C."/>
            <person name="Malmstrom R."/>
            <person name="Stieglmeier M."/>
            <person name="Klingl A."/>
            <person name="Woyke T."/>
            <person name="Ryan C.M."/>
            <person name="Banfield J.F."/>
        </authorList>
    </citation>
    <scope>NUCLEOTIDE SEQUENCE [LARGE SCALE GENOMIC DNA]</scope>
</reference>
<proteinExistence type="predicted"/>
<name>A0A2M7TKN1_UNCKA</name>
<dbReference type="EMBL" id="PFNL01000048">
    <property type="protein sequence ID" value="PIZ47439.1"/>
    <property type="molecule type" value="Genomic_DNA"/>
</dbReference>
<comment type="caution">
    <text evidence="1">The sequence shown here is derived from an EMBL/GenBank/DDBJ whole genome shotgun (WGS) entry which is preliminary data.</text>
</comment>
<accession>A0A2M7TKN1</accession>
<dbReference type="Proteomes" id="UP000228920">
    <property type="component" value="Unassembled WGS sequence"/>
</dbReference>
<organism evidence="1 2">
    <name type="scientific">candidate division WWE3 bacterium CG_4_10_14_0_2_um_filter_41_14</name>
    <dbReference type="NCBI Taxonomy" id="1975072"/>
    <lineage>
        <taxon>Bacteria</taxon>
        <taxon>Katanobacteria</taxon>
    </lineage>
</organism>
<dbReference type="AlphaFoldDB" id="A0A2M7TKN1"/>
<dbReference type="Pfam" id="PF08843">
    <property type="entry name" value="AbiEii"/>
    <property type="match status" value="2"/>
</dbReference>
<sequence length="206" mass="23411">MFPQTLYPKTKQVLDKLSEHDFLSDFYLAGGTGLALQLGHRKSIDLDFFAQKPFDRDILLQNLSAFSPTITQEAPGTIDCIIDTVKVSFLLYTYPLISNMSQFEKVSVASINDIACMKLSAISSRGAKKDFIDLYVILESGFTLTALFEMFEQKFTGVSYNRMHILKSLVYFDDATNDPEPEYLSTFLVEWKSVINRLQNEVTKLL</sequence>
<dbReference type="InterPro" id="IPR014942">
    <property type="entry name" value="AbiEii"/>
</dbReference>